<dbReference type="HOGENOM" id="CLU_074761_1_1_9"/>
<dbReference type="SUPFAM" id="SSF56300">
    <property type="entry name" value="Metallo-dependent phosphatases"/>
    <property type="match status" value="1"/>
</dbReference>
<dbReference type="STRING" id="357809.Cphy_2150"/>
<dbReference type="InterPro" id="IPR024654">
    <property type="entry name" value="Calcineurin-like_PHP_lpxH"/>
</dbReference>
<dbReference type="Gene3D" id="3.60.21.10">
    <property type="match status" value="1"/>
</dbReference>
<comment type="similarity">
    <text evidence="1">Belongs to the metallophosphoesterase superfamily. YfcE family.</text>
</comment>
<evidence type="ECO:0000313" key="4">
    <source>
        <dbReference type="Proteomes" id="UP000000370"/>
    </source>
</evidence>
<organism evidence="3 4">
    <name type="scientific">Lachnoclostridium phytofermentans (strain ATCC 700394 / DSM 18823 / ISDg)</name>
    <name type="common">Clostridium phytofermentans</name>
    <dbReference type="NCBI Taxonomy" id="357809"/>
    <lineage>
        <taxon>Bacteria</taxon>
        <taxon>Bacillati</taxon>
        <taxon>Bacillota</taxon>
        <taxon>Clostridia</taxon>
        <taxon>Lachnospirales</taxon>
        <taxon>Lachnospiraceae</taxon>
    </lineage>
</organism>
<evidence type="ECO:0000259" key="2">
    <source>
        <dbReference type="Pfam" id="PF12850"/>
    </source>
</evidence>
<dbReference type="EMBL" id="CP000885">
    <property type="protein sequence ID" value="ABX42516.1"/>
    <property type="molecule type" value="Genomic_DNA"/>
</dbReference>
<evidence type="ECO:0000256" key="1">
    <source>
        <dbReference type="ARBA" id="ARBA00008950"/>
    </source>
</evidence>
<dbReference type="Pfam" id="PF12850">
    <property type="entry name" value="Metallophos_2"/>
    <property type="match status" value="1"/>
</dbReference>
<accession>A9KJA4</accession>
<dbReference type="eggNOG" id="COG0639">
    <property type="taxonomic scope" value="Bacteria"/>
</dbReference>
<name>A9KJA4_LACP7</name>
<proteinExistence type="inferred from homology"/>
<feature type="domain" description="Calcineurin-like phosphoesterase" evidence="2">
    <location>
        <begin position="2"/>
        <end position="160"/>
    </location>
</feature>
<dbReference type="InterPro" id="IPR011152">
    <property type="entry name" value="Pesterase_MJ0912"/>
</dbReference>
<keyword evidence="4" id="KW-1185">Reference proteome</keyword>
<gene>
    <name evidence="3" type="ordered locus">Cphy_2150</name>
</gene>
<dbReference type="AlphaFoldDB" id="A9KJA4"/>
<dbReference type="InterPro" id="IPR029052">
    <property type="entry name" value="Metallo-depent_PP-like"/>
</dbReference>
<dbReference type="PIRSF" id="PIRSF000883">
    <property type="entry name" value="Pesterase_MJ0912"/>
    <property type="match status" value="1"/>
</dbReference>
<reference evidence="4" key="1">
    <citation type="submission" date="2007-11" db="EMBL/GenBank/DDBJ databases">
        <title>Complete genome sequence of Clostridium phytofermentans ISDg.</title>
        <authorList>
            <person name="Leschine S.B."/>
            <person name="Warnick T.A."/>
            <person name="Blanchard J.L."/>
            <person name="Schnell D.J."/>
            <person name="Petit E.L."/>
            <person name="LaTouf W.G."/>
            <person name="Copeland A."/>
            <person name="Lucas S."/>
            <person name="Lapidus A."/>
            <person name="Barry K."/>
            <person name="Glavina del Rio T."/>
            <person name="Dalin E."/>
            <person name="Tice H."/>
            <person name="Pitluck S."/>
            <person name="Kiss H."/>
            <person name="Brettin T."/>
            <person name="Bruce D."/>
            <person name="Detter J.C."/>
            <person name="Han C."/>
            <person name="Kuske C."/>
            <person name="Schmutz J."/>
            <person name="Larimer F."/>
            <person name="Land M."/>
            <person name="Hauser L."/>
            <person name="Kyrpides N."/>
            <person name="Kim E.A."/>
            <person name="Richardson P."/>
        </authorList>
    </citation>
    <scope>NUCLEOTIDE SEQUENCE [LARGE SCALE GENOMIC DNA]</scope>
    <source>
        <strain evidence="4">ATCC 700394 / DSM 18823 / ISDg</strain>
    </source>
</reference>
<dbReference type="OrthoDB" id="9800565at2"/>
<protein>
    <submittedName>
        <fullName evidence="3">Phosphodiesterase, MJ0936 family</fullName>
    </submittedName>
</protein>
<sequence length="197" mass="23112">MGDFIQIGPNPTEVYDIVMNDSRFVNIMGNGEYMFFDKEIKKRYEMESEHQDWVINQLGTERMEKLKQVPLQRIVEIEDKKFLLVHARMNSVIDSPLLYEKKTLEEFIADYDVDVNYVLIGHTHLPLYAVHWNCKPILNPGSIGCGKDGIARFAIIELDDGLVNVTYNQLKYDKEKVIRDYRKNSVPYGEKFITMFY</sequence>
<dbReference type="Proteomes" id="UP000000370">
    <property type="component" value="Chromosome"/>
</dbReference>
<evidence type="ECO:0000313" key="3">
    <source>
        <dbReference type="EMBL" id="ABX42516.1"/>
    </source>
</evidence>
<dbReference type="KEGG" id="cpy:Cphy_2150"/>